<dbReference type="KEGG" id="aji:C0Z10_05990"/>
<dbReference type="GeneID" id="82885608"/>
<dbReference type="RefSeq" id="WP_097798768.1">
    <property type="nucleotide sequence ID" value="NZ_CP025570.1"/>
</dbReference>
<gene>
    <name evidence="1" type="ORF">C0Z10_05990</name>
</gene>
<organism evidence="1 2">
    <name type="scientific">Acidipropionibacterium jensenii</name>
    <dbReference type="NCBI Taxonomy" id="1749"/>
    <lineage>
        <taxon>Bacteria</taxon>
        <taxon>Bacillati</taxon>
        <taxon>Actinomycetota</taxon>
        <taxon>Actinomycetes</taxon>
        <taxon>Propionibacteriales</taxon>
        <taxon>Propionibacteriaceae</taxon>
        <taxon>Acidipropionibacterium</taxon>
    </lineage>
</organism>
<dbReference type="AlphaFoldDB" id="A0A3Q9UPM8"/>
<protein>
    <recommendedName>
        <fullName evidence="3">Pilus assembly protein TadE</fullName>
    </recommendedName>
</protein>
<dbReference type="EMBL" id="CP025570">
    <property type="protein sequence ID" value="AZZ39369.1"/>
    <property type="molecule type" value="Genomic_DNA"/>
</dbReference>
<evidence type="ECO:0000313" key="1">
    <source>
        <dbReference type="EMBL" id="AZZ39369.1"/>
    </source>
</evidence>
<evidence type="ECO:0000313" key="2">
    <source>
        <dbReference type="Proteomes" id="UP000285875"/>
    </source>
</evidence>
<accession>A0A3Q9UPM8</accession>
<name>A0A3Q9UPM8_9ACTN</name>
<evidence type="ECO:0008006" key="3">
    <source>
        <dbReference type="Google" id="ProtNLM"/>
    </source>
</evidence>
<sequence length="138" mass="13847">MTTTALLGTRCRERGASMSVAAALLMPCLILAGGLAVDGAQQARARREAHTLAAQASRAGCDEASAAQLVGMAGDGTARARQVAAAAPAGATMSATVSRQGDLLTVRVSVTRATIVLSAIGVDAVHGHARASCRLVPR</sequence>
<dbReference type="Proteomes" id="UP000285875">
    <property type="component" value="Chromosome"/>
</dbReference>
<proteinExistence type="predicted"/>
<reference evidence="2" key="1">
    <citation type="submission" date="2017-12" db="EMBL/GenBank/DDBJ databases">
        <title>Whole genome sequencing of Acidipropionibacterium jensenii strains JS279 and JS280.</title>
        <authorList>
            <person name="Deptula P."/>
            <person name="Laine P."/>
            <person name="Smolander O.-P."/>
            <person name="Paulin L."/>
            <person name="Auvinen P."/>
            <person name="Varmanen P."/>
        </authorList>
    </citation>
    <scope>NUCLEOTIDE SEQUENCE [LARGE SCALE GENOMIC DNA]</scope>
    <source>
        <strain evidence="2">JS280</strain>
    </source>
</reference>